<evidence type="ECO:0000256" key="1">
    <source>
        <dbReference type="ARBA" id="ARBA00022723"/>
    </source>
</evidence>
<dbReference type="InterPro" id="IPR007320">
    <property type="entry name" value="PDCD2_C"/>
</dbReference>
<evidence type="ECO:0000256" key="3">
    <source>
        <dbReference type="ARBA" id="ARBA00022833"/>
    </source>
</evidence>
<dbReference type="EMBL" id="LNIX01000002">
    <property type="protein sequence ID" value="OXA59006.1"/>
    <property type="molecule type" value="Genomic_DNA"/>
</dbReference>
<dbReference type="STRING" id="158441.A0A226EQY3"/>
<evidence type="ECO:0000256" key="4">
    <source>
        <dbReference type="PROSITE-ProRule" id="PRU00134"/>
    </source>
</evidence>
<keyword evidence="7" id="KW-1185">Reference proteome</keyword>
<dbReference type="OrthoDB" id="443682at2759"/>
<feature type="domain" description="MYND-type" evidence="5">
    <location>
        <begin position="148"/>
        <end position="185"/>
    </location>
</feature>
<comment type="caution">
    <text evidence="6">The sequence shown here is derived from an EMBL/GenBank/DDBJ whole genome shotgun (WGS) entry which is preliminary data.</text>
</comment>
<dbReference type="PANTHER" id="PTHR12298">
    <property type="entry name" value="PCDC2 PROGRAMMED CELL DEATH PROTEIN 2 -RELATED"/>
    <property type="match status" value="1"/>
</dbReference>
<dbReference type="GO" id="GO:0005737">
    <property type="term" value="C:cytoplasm"/>
    <property type="evidence" value="ECO:0007669"/>
    <property type="project" value="InterPro"/>
</dbReference>
<evidence type="ECO:0000259" key="5">
    <source>
        <dbReference type="PROSITE" id="PS50865"/>
    </source>
</evidence>
<keyword evidence="2 4" id="KW-0863">Zinc-finger</keyword>
<dbReference type="SUPFAM" id="SSF144232">
    <property type="entry name" value="HIT/MYND zinc finger-like"/>
    <property type="match status" value="1"/>
</dbReference>
<dbReference type="PROSITE" id="PS01360">
    <property type="entry name" value="ZF_MYND_1"/>
    <property type="match status" value="1"/>
</dbReference>
<sequence length="372" mass="42164">MSKPKSSRNKKEKEVPIELGFLEEDDPSHSYKLRSAFFPSKFGGLPAWLDLKNIPTATDVKCGVCDQPGKFLLQVYAPMETEDSFHRTLFLFVCPNKRCCVERNSNKNLVVLRSQLRQLNDFYSDQAPDEKDKTLGELSPISFGVTMCHVCGIKSTQSCSKCGIIYYCGKDHQKLDWSGGHKDKCESANKETLSAAPVETFCYKEHALVIDTEVIPKQKEKTEKERLDDFEKLVSEGQAGTLDDTAQTADMLEAASLKSDKAFNKFKKRVAYHQDQVLRYDRKGSPLWVSADKTIEIKDVPPCPYCKGARVFEFQIMPQLLNYVGDDSILGDLDWGTLAVYTCEKNCADDGPSYKQEFIWQQDFKADEKDND</sequence>
<protein>
    <submittedName>
        <fullName evidence="6">Programmed cell death protein 2</fullName>
    </submittedName>
</protein>
<evidence type="ECO:0000256" key="2">
    <source>
        <dbReference type="ARBA" id="ARBA00022771"/>
    </source>
</evidence>
<evidence type="ECO:0000313" key="6">
    <source>
        <dbReference type="EMBL" id="OXA59006.1"/>
    </source>
</evidence>
<dbReference type="Pfam" id="PF01753">
    <property type="entry name" value="zf-MYND"/>
    <property type="match status" value="1"/>
</dbReference>
<dbReference type="Proteomes" id="UP000198287">
    <property type="component" value="Unassembled WGS sequence"/>
</dbReference>
<proteinExistence type="predicted"/>
<dbReference type="AlphaFoldDB" id="A0A226EQY3"/>
<gene>
    <name evidence="6" type="ORF">Fcan01_05861</name>
</gene>
<keyword evidence="1" id="KW-0479">Metal-binding</keyword>
<dbReference type="OMA" id="HQVIRYS"/>
<reference evidence="6 7" key="1">
    <citation type="submission" date="2015-12" db="EMBL/GenBank/DDBJ databases">
        <title>The genome of Folsomia candida.</title>
        <authorList>
            <person name="Faddeeva A."/>
            <person name="Derks M.F."/>
            <person name="Anvar Y."/>
            <person name="Smit S."/>
            <person name="Van Straalen N."/>
            <person name="Roelofs D."/>
        </authorList>
    </citation>
    <scope>NUCLEOTIDE SEQUENCE [LARGE SCALE GENOMIC DNA]</scope>
    <source>
        <strain evidence="6 7">VU population</strain>
        <tissue evidence="6">Whole body</tissue>
    </source>
</reference>
<keyword evidence="3" id="KW-0862">Zinc</keyword>
<dbReference type="Gene3D" id="6.10.140.2220">
    <property type="match status" value="1"/>
</dbReference>
<dbReference type="GO" id="GO:0008270">
    <property type="term" value="F:zinc ion binding"/>
    <property type="evidence" value="ECO:0007669"/>
    <property type="project" value="UniProtKB-KW"/>
</dbReference>
<name>A0A226EQY3_FOLCA</name>
<accession>A0A226EQY3</accession>
<evidence type="ECO:0000313" key="7">
    <source>
        <dbReference type="Proteomes" id="UP000198287"/>
    </source>
</evidence>
<dbReference type="InterPro" id="IPR002893">
    <property type="entry name" value="Znf_MYND"/>
</dbReference>
<dbReference type="Pfam" id="PF04194">
    <property type="entry name" value="PDCD2_C"/>
    <property type="match status" value="1"/>
</dbReference>
<dbReference type="PROSITE" id="PS50865">
    <property type="entry name" value="ZF_MYND_2"/>
    <property type="match status" value="1"/>
</dbReference>
<organism evidence="6 7">
    <name type="scientific">Folsomia candida</name>
    <name type="common">Springtail</name>
    <dbReference type="NCBI Taxonomy" id="158441"/>
    <lineage>
        <taxon>Eukaryota</taxon>
        <taxon>Metazoa</taxon>
        <taxon>Ecdysozoa</taxon>
        <taxon>Arthropoda</taxon>
        <taxon>Hexapoda</taxon>
        <taxon>Collembola</taxon>
        <taxon>Entomobryomorpha</taxon>
        <taxon>Isotomoidea</taxon>
        <taxon>Isotomidae</taxon>
        <taxon>Proisotominae</taxon>
        <taxon>Folsomia</taxon>
    </lineage>
</organism>
<dbReference type="GO" id="GO:0005634">
    <property type="term" value="C:nucleus"/>
    <property type="evidence" value="ECO:0007669"/>
    <property type="project" value="TreeGrafter"/>
</dbReference>
<dbReference type="PANTHER" id="PTHR12298:SF4">
    <property type="entry name" value="PROGRAMMED CELL DEATH PROTEIN 2"/>
    <property type="match status" value="1"/>
</dbReference>